<dbReference type="PANTHER" id="PTHR13847">
    <property type="entry name" value="SARCOSINE DEHYDROGENASE-RELATED"/>
    <property type="match status" value="1"/>
</dbReference>
<evidence type="ECO:0000256" key="2">
    <source>
        <dbReference type="ARBA" id="ARBA00022723"/>
    </source>
</evidence>
<keyword evidence="8" id="KW-1185">Reference proteome</keyword>
<dbReference type="GO" id="GO:0046872">
    <property type="term" value="F:metal ion binding"/>
    <property type="evidence" value="ECO:0007669"/>
    <property type="project" value="UniProtKB-KW"/>
</dbReference>
<evidence type="ECO:0000256" key="1">
    <source>
        <dbReference type="ARBA" id="ARBA00022714"/>
    </source>
</evidence>
<dbReference type="InterPro" id="IPR036188">
    <property type="entry name" value="FAD/NAD-bd_sf"/>
</dbReference>
<sequence length="438" mass="46865">MTSLWAARTPRPHGAAKTLDRDIAADVLVIGGGMAGMLCAYLLGQAGCSCVVAEQGRVGSGVTQNTTAKVTAQHNLVYDRLIREHGPENARLYYEANQAAVAGLRQLSGIFPCDFEEKTAYVYAEDSTEGLERELVAYERLGIPHHVLPSAPVPIANKGALGMERQAQFNPLKLLYALMSAVDVYENAFVSDVSGSTAHAQGGSITADHIVFATHYPLVNIPGLYFMKLHQERSYAIALQGVPAVDGMFIGEGGGFSFRTYEDCLLVGGGGHRTGNGPGPKDGYRAIRSFADAAYPGHAECCAWATQDCMSLDGMPYVGVHRRKNPNWYVATGFSKWGMTGSYVAAKAITGLIVEGRSPVEELFSPQRSMLNGELFSNMGTSAANLVKPGKRCSHMGCSLSRNAVENSWDCPCHGSRFDESGAVVDGPATKPISMGKR</sequence>
<evidence type="ECO:0000256" key="5">
    <source>
        <dbReference type="ARBA" id="ARBA00023157"/>
    </source>
</evidence>
<dbReference type="PROSITE" id="PS51296">
    <property type="entry name" value="RIESKE"/>
    <property type="match status" value="1"/>
</dbReference>
<reference evidence="7 8" key="1">
    <citation type="submission" date="2020-08" db="EMBL/GenBank/DDBJ databases">
        <authorList>
            <person name="Liu C."/>
            <person name="Sun Q."/>
        </authorList>
    </citation>
    <scope>NUCLEOTIDE SEQUENCE [LARGE SCALE GENOMIC DNA]</scope>
    <source>
        <strain evidence="7 8">N22</strain>
    </source>
</reference>
<dbReference type="SUPFAM" id="SSF50022">
    <property type="entry name" value="ISP domain"/>
    <property type="match status" value="1"/>
</dbReference>
<evidence type="ECO:0000313" key="7">
    <source>
        <dbReference type="EMBL" id="MBC2889793.1"/>
    </source>
</evidence>
<keyword evidence="4" id="KW-0411">Iron-sulfur</keyword>
<dbReference type="InterPro" id="IPR005805">
    <property type="entry name" value="Rieske_Fe-S_prot_C"/>
</dbReference>
<evidence type="ECO:0000259" key="6">
    <source>
        <dbReference type="PROSITE" id="PS51296"/>
    </source>
</evidence>
<comment type="caution">
    <text evidence="7">The sequence shown here is derived from an EMBL/GenBank/DDBJ whole genome shotgun (WGS) entry which is preliminary data.</text>
</comment>
<proteinExistence type="predicted"/>
<name>A0A842JCX7_9ACTN</name>
<evidence type="ECO:0000256" key="3">
    <source>
        <dbReference type="ARBA" id="ARBA00023004"/>
    </source>
</evidence>
<accession>A0A842JCX7</accession>
<protein>
    <submittedName>
        <fullName evidence="7">FAD-dependent oxidoreductase</fullName>
    </submittedName>
</protein>
<dbReference type="RefSeq" id="WP_185905569.1">
    <property type="nucleotide sequence ID" value="NZ_JACMSE010000007.1"/>
</dbReference>
<dbReference type="GO" id="GO:0004497">
    <property type="term" value="F:monooxygenase activity"/>
    <property type="evidence" value="ECO:0007669"/>
    <property type="project" value="UniProtKB-ARBA"/>
</dbReference>
<dbReference type="Gene3D" id="3.50.50.60">
    <property type="entry name" value="FAD/NAD(P)-binding domain"/>
    <property type="match status" value="1"/>
</dbReference>
<dbReference type="Pfam" id="PF00355">
    <property type="entry name" value="Rieske"/>
    <property type="match status" value="1"/>
</dbReference>
<dbReference type="GO" id="GO:0016705">
    <property type="term" value="F:oxidoreductase activity, acting on paired donors, with incorporation or reduction of molecular oxygen"/>
    <property type="evidence" value="ECO:0007669"/>
    <property type="project" value="UniProtKB-ARBA"/>
</dbReference>
<keyword evidence="3" id="KW-0408">Iron</keyword>
<dbReference type="PRINTS" id="PR00162">
    <property type="entry name" value="RIESKE"/>
</dbReference>
<dbReference type="EMBL" id="JACMSE010000007">
    <property type="protein sequence ID" value="MBC2889793.1"/>
    <property type="molecule type" value="Genomic_DNA"/>
</dbReference>
<dbReference type="AlphaFoldDB" id="A0A842JCX7"/>
<dbReference type="PANTHER" id="PTHR13847:SF274">
    <property type="entry name" value="RIESKE 2FE-2S IRON-SULFUR PROTEIN YHFW-RELATED"/>
    <property type="match status" value="1"/>
</dbReference>
<keyword evidence="2" id="KW-0479">Metal-binding</keyword>
<evidence type="ECO:0000313" key="8">
    <source>
        <dbReference type="Proteomes" id="UP000587396"/>
    </source>
</evidence>
<dbReference type="InterPro" id="IPR017941">
    <property type="entry name" value="Rieske_2Fe-2S"/>
</dbReference>
<keyword evidence="1" id="KW-0001">2Fe-2S</keyword>
<dbReference type="Gene3D" id="3.30.9.10">
    <property type="entry name" value="D-Amino Acid Oxidase, subunit A, domain 2"/>
    <property type="match status" value="1"/>
</dbReference>
<organism evidence="7 8">
    <name type="scientific">Gordonibacter massiliensis</name>
    <name type="common">ex Traore et al. 2017</name>
    <dbReference type="NCBI Taxonomy" id="1841863"/>
    <lineage>
        <taxon>Bacteria</taxon>
        <taxon>Bacillati</taxon>
        <taxon>Actinomycetota</taxon>
        <taxon>Coriobacteriia</taxon>
        <taxon>Eggerthellales</taxon>
        <taxon>Eggerthellaceae</taxon>
        <taxon>Gordonibacter</taxon>
    </lineage>
</organism>
<gene>
    <name evidence="7" type="ORF">H7313_10650</name>
</gene>
<dbReference type="Gene3D" id="2.102.10.10">
    <property type="entry name" value="Rieske [2Fe-2S] iron-sulphur domain"/>
    <property type="match status" value="1"/>
</dbReference>
<dbReference type="SUPFAM" id="SSF51905">
    <property type="entry name" value="FAD/NAD(P)-binding domain"/>
    <property type="match status" value="1"/>
</dbReference>
<dbReference type="GO" id="GO:0005737">
    <property type="term" value="C:cytoplasm"/>
    <property type="evidence" value="ECO:0007669"/>
    <property type="project" value="TreeGrafter"/>
</dbReference>
<evidence type="ECO:0000256" key="4">
    <source>
        <dbReference type="ARBA" id="ARBA00023014"/>
    </source>
</evidence>
<dbReference type="InterPro" id="IPR036922">
    <property type="entry name" value="Rieske_2Fe-2S_sf"/>
</dbReference>
<dbReference type="Proteomes" id="UP000587396">
    <property type="component" value="Unassembled WGS sequence"/>
</dbReference>
<dbReference type="Pfam" id="PF01266">
    <property type="entry name" value="DAO"/>
    <property type="match status" value="1"/>
</dbReference>
<dbReference type="GO" id="GO:0016020">
    <property type="term" value="C:membrane"/>
    <property type="evidence" value="ECO:0007669"/>
    <property type="project" value="InterPro"/>
</dbReference>
<feature type="domain" description="Rieske" evidence="6">
    <location>
        <begin position="392"/>
        <end position="438"/>
    </location>
</feature>
<dbReference type="InterPro" id="IPR006076">
    <property type="entry name" value="FAD-dep_OxRdtase"/>
</dbReference>
<keyword evidence="5" id="KW-1015">Disulfide bond</keyword>
<dbReference type="GO" id="GO:0051537">
    <property type="term" value="F:2 iron, 2 sulfur cluster binding"/>
    <property type="evidence" value="ECO:0007669"/>
    <property type="project" value="UniProtKB-KW"/>
</dbReference>